<comment type="caution">
    <text evidence="10">The sequence shown here is derived from an EMBL/GenBank/DDBJ whole genome shotgun (WGS) entry which is preliminary data.</text>
</comment>
<dbReference type="PANTHER" id="PTHR33910:SF1">
    <property type="entry name" value="PROTEIN TRANSLOCASE SUBUNIT SECE"/>
    <property type="match status" value="1"/>
</dbReference>
<dbReference type="PROSITE" id="PS01067">
    <property type="entry name" value="SECE_SEC61G"/>
    <property type="match status" value="1"/>
</dbReference>
<keyword evidence="2 9" id="KW-0813">Transport</keyword>
<comment type="subcellular location">
    <subcellularLocation>
        <location evidence="9">Cell membrane</location>
        <topology evidence="9">Single-pass membrane protein</topology>
    </subcellularLocation>
    <subcellularLocation>
        <location evidence="1">Membrane</location>
    </subcellularLocation>
</comment>
<dbReference type="EMBL" id="JAKNHJ010000018">
    <property type="protein sequence ID" value="MCG4618524.1"/>
    <property type="molecule type" value="Genomic_DNA"/>
</dbReference>
<evidence type="ECO:0000256" key="3">
    <source>
        <dbReference type="ARBA" id="ARBA00022475"/>
    </source>
</evidence>
<dbReference type="RefSeq" id="WP_024060072.1">
    <property type="nucleotide sequence ID" value="NZ_JAGZVZ010000006.1"/>
</dbReference>
<name>A0AAJ1BCU2_9ACTO</name>
<keyword evidence="7 9" id="KW-0811">Translocation</keyword>
<evidence type="ECO:0000256" key="1">
    <source>
        <dbReference type="ARBA" id="ARBA00004370"/>
    </source>
</evidence>
<dbReference type="NCBIfam" id="TIGR00964">
    <property type="entry name" value="secE_bact"/>
    <property type="match status" value="1"/>
</dbReference>
<dbReference type="GO" id="GO:0009306">
    <property type="term" value="P:protein secretion"/>
    <property type="evidence" value="ECO:0007669"/>
    <property type="project" value="UniProtKB-UniRule"/>
</dbReference>
<dbReference type="GO" id="GO:0005886">
    <property type="term" value="C:plasma membrane"/>
    <property type="evidence" value="ECO:0007669"/>
    <property type="project" value="UniProtKB-SubCell"/>
</dbReference>
<dbReference type="InterPro" id="IPR001901">
    <property type="entry name" value="Translocase_SecE/Sec61-g"/>
</dbReference>
<evidence type="ECO:0000256" key="4">
    <source>
        <dbReference type="ARBA" id="ARBA00022692"/>
    </source>
</evidence>
<comment type="similarity">
    <text evidence="9">Belongs to the SecE/SEC61-gamma family.</text>
</comment>
<keyword evidence="5 9" id="KW-0653">Protein transport</keyword>
<dbReference type="GO" id="GO:0006605">
    <property type="term" value="P:protein targeting"/>
    <property type="evidence" value="ECO:0007669"/>
    <property type="project" value="UniProtKB-UniRule"/>
</dbReference>
<evidence type="ECO:0000256" key="5">
    <source>
        <dbReference type="ARBA" id="ARBA00022927"/>
    </source>
</evidence>
<dbReference type="Pfam" id="PF00584">
    <property type="entry name" value="SecE"/>
    <property type="match status" value="1"/>
</dbReference>
<dbReference type="GO" id="GO:0008320">
    <property type="term" value="F:protein transmembrane transporter activity"/>
    <property type="evidence" value="ECO:0007669"/>
    <property type="project" value="UniProtKB-UniRule"/>
</dbReference>
<evidence type="ECO:0000313" key="10">
    <source>
        <dbReference type="EMBL" id="MCG4618524.1"/>
    </source>
</evidence>
<keyword evidence="8 9" id="KW-0472">Membrane</keyword>
<evidence type="ECO:0000313" key="11">
    <source>
        <dbReference type="Proteomes" id="UP001200537"/>
    </source>
</evidence>
<evidence type="ECO:0000256" key="6">
    <source>
        <dbReference type="ARBA" id="ARBA00022989"/>
    </source>
</evidence>
<dbReference type="GO" id="GO:0065002">
    <property type="term" value="P:intracellular protein transmembrane transport"/>
    <property type="evidence" value="ECO:0007669"/>
    <property type="project" value="UniProtKB-UniRule"/>
</dbReference>
<organism evidence="10 11">
    <name type="scientific">Varibaculum cambriense</name>
    <dbReference type="NCBI Taxonomy" id="184870"/>
    <lineage>
        <taxon>Bacteria</taxon>
        <taxon>Bacillati</taxon>
        <taxon>Actinomycetota</taxon>
        <taxon>Actinomycetes</taxon>
        <taxon>Actinomycetales</taxon>
        <taxon>Actinomycetaceae</taxon>
        <taxon>Varibaculum</taxon>
    </lineage>
</organism>
<comment type="function">
    <text evidence="9">Essential subunit of the Sec protein translocation channel SecYEG. Clamps together the 2 halves of SecY. May contact the channel plug during translocation.</text>
</comment>
<keyword evidence="3 9" id="KW-1003">Cell membrane</keyword>
<dbReference type="GO" id="GO:0043952">
    <property type="term" value="P:protein transport by the Sec complex"/>
    <property type="evidence" value="ECO:0007669"/>
    <property type="project" value="UniProtKB-UniRule"/>
</dbReference>
<dbReference type="PANTHER" id="PTHR33910">
    <property type="entry name" value="PROTEIN TRANSLOCASE SUBUNIT SECE"/>
    <property type="match status" value="1"/>
</dbReference>
<dbReference type="Gene3D" id="1.20.5.1030">
    <property type="entry name" value="Preprotein translocase secy subunit"/>
    <property type="match status" value="1"/>
</dbReference>
<comment type="subunit">
    <text evidence="9">Component of the Sec protein translocase complex. Heterotrimer consisting of SecY, SecE and SecG subunits. The heterotrimers can form oligomers, although 1 heterotrimer is thought to be able to translocate proteins. Interacts with the ribosome. Interacts with SecDF, and other proteins may be involved. Interacts with SecA.</text>
</comment>
<dbReference type="Proteomes" id="UP001200537">
    <property type="component" value="Unassembled WGS sequence"/>
</dbReference>
<proteinExistence type="inferred from homology"/>
<dbReference type="InterPro" id="IPR038379">
    <property type="entry name" value="SecE_sf"/>
</dbReference>
<accession>A0AAJ1BCU2</accession>
<dbReference type="AlphaFoldDB" id="A0AAJ1BCU2"/>
<feature type="transmembrane region" description="Helical" evidence="9">
    <location>
        <begin position="50"/>
        <end position="76"/>
    </location>
</feature>
<reference evidence="10" key="1">
    <citation type="submission" date="2022-01" db="EMBL/GenBank/DDBJ databases">
        <title>Collection of gut derived symbiotic bacterial strains cultured from healthy donors.</title>
        <authorList>
            <person name="Lin H."/>
            <person name="Kohout C."/>
            <person name="Waligurski E."/>
            <person name="Pamer E.G."/>
        </authorList>
    </citation>
    <scope>NUCLEOTIDE SEQUENCE</scope>
    <source>
        <strain evidence="10">DFI.7.46</strain>
    </source>
</reference>
<keyword evidence="6 9" id="KW-1133">Transmembrane helix</keyword>
<evidence type="ECO:0000256" key="9">
    <source>
        <dbReference type="HAMAP-Rule" id="MF_00422"/>
    </source>
</evidence>
<evidence type="ECO:0000256" key="8">
    <source>
        <dbReference type="ARBA" id="ARBA00023136"/>
    </source>
</evidence>
<sequence length="82" mass="8976">MAPNEGAASVEADAKATKNGFWGRIVQFVRQVIAELKKVVWPTRDELTTFFVVVIVFVLAMMAFSGVVDVITAWLVTKVFGG</sequence>
<evidence type="ECO:0000256" key="7">
    <source>
        <dbReference type="ARBA" id="ARBA00023010"/>
    </source>
</evidence>
<keyword evidence="4 9" id="KW-0812">Transmembrane</keyword>
<evidence type="ECO:0000256" key="2">
    <source>
        <dbReference type="ARBA" id="ARBA00022448"/>
    </source>
</evidence>
<gene>
    <name evidence="9 10" type="primary">secE</name>
    <name evidence="10" type="ORF">L0M99_08495</name>
</gene>
<dbReference type="InterPro" id="IPR005807">
    <property type="entry name" value="SecE_bac"/>
</dbReference>
<dbReference type="HAMAP" id="MF_00422">
    <property type="entry name" value="SecE"/>
    <property type="match status" value="1"/>
</dbReference>
<protein>
    <recommendedName>
        <fullName evidence="9">Protein translocase subunit SecE</fullName>
    </recommendedName>
</protein>